<dbReference type="Pfam" id="PF16861">
    <property type="entry name" value="Carbam_trans_C"/>
    <property type="match status" value="1"/>
</dbReference>
<evidence type="ECO:0000313" key="5">
    <source>
        <dbReference type="Proteomes" id="UP001589894"/>
    </source>
</evidence>
<dbReference type="InterPro" id="IPR043129">
    <property type="entry name" value="ATPase_NBD"/>
</dbReference>
<dbReference type="SUPFAM" id="SSF53067">
    <property type="entry name" value="Actin-like ATPase domain"/>
    <property type="match status" value="1"/>
</dbReference>
<feature type="domain" description="Carbamoyltransferase" evidence="2">
    <location>
        <begin position="119"/>
        <end position="340"/>
    </location>
</feature>
<dbReference type="InterPro" id="IPR017945">
    <property type="entry name" value="DHBP_synth_RibB-like_a/b_dom"/>
</dbReference>
<feature type="domain" description="Carbamoyltransferase C-terminal" evidence="3">
    <location>
        <begin position="389"/>
        <end position="556"/>
    </location>
</feature>
<comment type="similarity">
    <text evidence="1">Belongs to the NodU/CmcH family.</text>
</comment>
<dbReference type="InterPro" id="IPR038152">
    <property type="entry name" value="Carbam_trans_C_sf"/>
</dbReference>
<protein>
    <submittedName>
        <fullName evidence="4">Carbamoyltransferase</fullName>
    </submittedName>
</protein>
<dbReference type="Gene3D" id="3.30.420.40">
    <property type="match status" value="2"/>
</dbReference>
<dbReference type="CDD" id="cd24098">
    <property type="entry name" value="ASKHA_NBD_TobZ_N"/>
    <property type="match status" value="1"/>
</dbReference>
<evidence type="ECO:0000259" key="2">
    <source>
        <dbReference type="Pfam" id="PF02543"/>
    </source>
</evidence>
<gene>
    <name evidence="4" type="ORF">ACFFHU_01915</name>
</gene>
<dbReference type="Gene3D" id="3.90.870.20">
    <property type="entry name" value="Carbamoyltransferase, C-terminal domain"/>
    <property type="match status" value="1"/>
</dbReference>
<dbReference type="EMBL" id="JBHLUE010000002">
    <property type="protein sequence ID" value="MFC0562931.1"/>
    <property type="molecule type" value="Genomic_DNA"/>
</dbReference>
<sequence length="585" mass="62644">MRVLGINAIFHDPAAALVVDGQIVAAAEEERFSRRKHGKRPVPFSAWELPELSAAWCLRRAGIDAGQLDAVAYSFDPGLCRDADQLGLADPWDWLRIEYANRAPQFLAAALPGLDPAIVRFVPHHVAHAASAGLAAPAGAGPESRTGDPTGTGGQDAAVLVLDGRGETASHLGGVYRDGRLEQLAAQELPHSLGLLYEDLTRHLGFMHSSDEYKVMALASYGEPRHLDLLRELVRPTDDGGFTVQRIDWAALAAPRAADGEMTAAHADLASSVQARLEEVILDLARWLHKAADGPPTLTMAGGVALNCVANARLAAEGPYQRVWVQPAAGDAGTALGAALHLAGELGDRAAPMPGVDLGRGWPDDEMEAELRRAALPYRRPDSIAAEAAEVLARNGIVAWFQGRSEYGPRALGHRSLLAHPGDPNTTRRMNDVKGREQFRPIAPMVRAERAAEIFEGVLPSPYMLFVHRVAAQWRDRIPAVVHVDGTARIQTVDPDTEPVLAEMLAEFERRTGLPVVVNTSLNTAGRPMVDTPREAMELFGSAPVDLLVLGPFAVHRADLTGNRADPTGERAALAVPGTGLGGRR</sequence>
<keyword evidence="5" id="KW-1185">Reference proteome</keyword>
<dbReference type="InterPro" id="IPR051338">
    <property type="entry name" value="NodU/CmcH_Carbamoyltrnsfr"/>
</dbReference>
<evidence type="ECO:0000259" key="3">
    <source>
        <dbReference type="Pfam" id="PF16861"/>
    </source>
</evidence>
<dbReference type="RefSeq" id="WP_377335020.1">
    <property type="nucleotide sequence ID" value="NZ_JBHLUE010000002.1"/>
</dbReference>
<organism evidence="4 5">
    <name type="scientific">Plantactinospora siamensis</name>
    <dbReference type="NCBI Taxonomy" id="555372"/>
    <lineage>
        <taxon>Bacteria</taxon>
        <taxon>Bacillati</taxon>
        <taxon>Actinomycetota</taxon>
        <taxon>Actinomycetes</taxon>
        <taxon>Micromonosporales</taxon>
        <taxon>Micromonosporaceae</taxon>
        <taxon>Plantactinospora</taxon>
    </lineage>
</organism>
<dbReference type="InterPro" id="IPR031730">
    <property type="entry name" value="Carbam_trans_C"/>
</dbReference>
<accession>A0ABV6NQ73</accession>
<reference evidence="4 5" key="1">
    <citation type="submission" date="2024-09" db="EMBL/GenBank/DDBJ databases">
        <authorList>
            <person name="Sun Q."/>
            <person name="Mori K."/>
        </authorList>
    </citation>
    <scope>NUCLEOTIDE SEQUENCE [LARGE SCALE GENOMIC DNA]</scope>
    <source>
        <strain evidence="4 5">TBRC 2205</strain>
    </source>
</reference>
<dbReference type="SUPFAM" id="SSF55821">
    <property type="entry name" value="YrdC/RibB"/>
    <property type="match status" value="1"/>
</dbReference>
<feature type="domain" description="Carbamoyltransferase" evidence="2">
    <location>
        <begin position="2"/>
        <end position="72"/>
    </location>
</feature>
<comment type="caution">
    <text evidence="4">The sequence shown here is derived from an EMBL/GenBank/DDBJ whole genome shotgun (WGS) entry which is preliminary data.</text>
</comment>
<dbReference type="InterPro" id="IPR003696">
    <property type="entry name" value="Carbtransf_dom"/>
</dbReference>
<name>A0ABV6NQ73_9ACTN</name>
<dbReference type="PANTHER" id="PTHR34847">
    <property type="entry name" value="NODULATION PROTEIN U"/>
    <property type="match status" value="1"/>
</dbReference>
<dbReference type="PANTHER" id="PTHR34847:SF1">
    <property type="entry name" value="NODULATION PROTEIN U"/>
    <property type="match status" value="1"/>
</dbReference>
<dbReference type="Proteomes" id="UP001589894">
    <property type="component" value="Unassembled WGS sequence"/>
</dbReference>
<evidence type="ECO:0000256" key="1">
    <source>
        <dbReference type="ARBA" id="ARBA00006129"/>
    </source>
</evidence>
<proteinExistence type="inferred from homology"/>
<evidence type="ECO:0000313" key="4">
    <source>
        <dbReference type="EMBL" id="MFC0562931.1"/>
    </source>
</evidence>
<dbReference type="Pfam" id="PF02543">
    <property type="entry name" value="Carbam_trans_N"/>
    <property type="match status" value="2"/>
</dbReference>